<feature type="domain" description="EDC4-like protein pdc1 beta-propeller" evidence="7">
    <location>
        <begin position="294"/>
        <end position="636"/>
    </location>
</feature>
<evidence type="ECO:0000256" key="6">
    <source>
        <dbReference type="SAM" id="MobiDB-lite"/>
    </source>
</evidence>
<dbReference type="Gene3D" id="1.10.220.100">
    <property type="entry name" value="conserved c-terminal region of ge- 1"/>
    <property type="match status" value="1"/>
</dbReference>
<feature type="region of interest" description="Disordered" evidence="6">
    <location>
        <begin position="122"/>
        <end position="174"/>
    </location>
</feature>
<evidence type="ECO:0000256" key="2">
    <source>
        <dbReference type="ARBA" id="ARBA00009639"/>
    </source>
</evidence>
<feature type="compositionally biased region" description="Basic and acidic residues" evidence="6">
    <location>
        <begin position="760"/>
        <end position="771"/>
    </location>
</feature>
<feature type="region of interest" description="Disordered" evidence="6">
    <location>
        <begin position="203"/>
        <end position="275"/>
    </location>
</feature>
<feature type="region of interest" description="Disordered" evidence="6">
    <location>
        <begin position="751"/>
        <end position="771"/>
    </location>
</feature>
<reference evidence="8 9" key="1">
    <citation type="submission" date="2024-02" db="EMBL/GenBank/DDBJ databases">
        <title>Discinaceae phylogenomics.</title>
        <authorList>
            <person name="Dirks A.C."/>
            <person name="James T.Y."/>
        </authorList>
    </citation>
    <scope>NUCLEOTIDE SEQUENCE [LARGE SCALE GENOMIC DNA]</scope>
    <source>
        <strain evidence="8 9">ACD0624</strain>
    </source>
</reference>
<evidence type="ECO:0000256" key="4">
    <source>
        <dbReference type="ARBA" id="ARBA00022574"/>
    </source>
</evidence>
<feature type="compositionally biased region" description="Low complexity" evidence="6">
    <location>
        <begin position="211"/>
        <end position="222"/>
    </location>
</feature>
<feature type="compositionally biased region" description="Pro residues" evidence="6">
    <location>
        <begin position="84"/>
        <end position="94"/>
    </location>
</feature>
<comment type="subcellular location">
    <subcellularLocation>
        <location evidence="1">Cytoplasm</location>
        <location evidence="1">P-body</location>
    </subcellularLocation>
</comment>
<dbReference type="InterPro" id="IPR045152">
    <property type="entry name" value="EDC4-like"/>
</dbReference>
<feature type="compositionally biased region" description="Polar residues" evidence="6">
    <location>
        <begin position="122"/>
        <end position="132"/>
    </location>
</feature>
<keyword evidence="4" id="KW-0853">WD repeat</keyword>
<dbReference type="PANTHER" id="PTHR15598">
    <property type="entry name" value="ENHANCER OF MRNA-DECAPPING PROTEIN 4"/>
    <property type="match status" value="1"/>
</dbReference>
<evidence type="ECO:0000313" key="9">
    <source>
        <dbReference type="Proteomes" id="UP001447188"/>
    </source>
</evidence>
<feature type="region of interest" description="Disordered" evidence="6">
    <location>
        <begin position="789"/>
        <end position="811"/>
    </location>
</feature>
<name>A0ABR3GP04_9PEZI</name>
<feature type="region of interest" description="Disordered" evidence="6">
    <location>
        <begin position="1"/>
        <end position="110"/>
    </location>
</feature>
<dbReference type="InterPro" id="IPR015943">
    <property type="entry name" value="WD40/YVTN_repeat-like_dom_sf"/>
</dbReference>
<organism evidence="8 9">
    <name type="scientific">Discina gigas</name>
    <dbReference type="NCBI Taxonomy" id="1032678"/>
    <lineage>
        <taxon>Eukaryota</taxon>
        <taxon>Fungi</taxon>
        <taxon>Dikarya</taxon>
        <taxon>Ascomycota</taxon>
        <taxon>Pezizomycotina</taxon>
        <taxon>Pezizomycetes</taxon>
        <taxon>Pezizales</taxon>
        <taxon>Discinaceae</taxon>
        <taxon>Discina</taxon>
    </lineage>
</organism>
<feature type="region of interest" description="Disordered" evidence="6">
    <location>
        <begin position="1125"/>
        <end position="1146"/>
    </location>
</feature>
<feature type="compositionally biased region" description="Pro residues" evidence="6">
    <location>
        <begin position="789"/>
        <end position="800"/>
    </location>
</feature>
<evidence type="ECO:0000256" key="3">
    <source>
        <dbReference type="ARBA" id="ARBA00022490"/>
    </source>
</evidence>
<proteinExistence type="inferred from homology"/>
<keyword evidence="3" id="KW-0963">Cytoplasm</keyword>
<dbReference type="Pfam" id="PF24106">
    <property type="entry name" value="Beta-prop_EDC4L"/>
    <property type="match status" value="1"/>
</dbReference>
<dbReference type="InterPro" id="IPR044938">
    <property type="entry name" value="EDC4_C_sf"/>
</dbReference>
<sequence>MQSSQPAAQSIPGPLNPQDLVLQLLGRPKPSQDDLPSQFASGQAMDGESTKEPYAAMNGRPSPNAMFGATRSPVLDGRSTSVPPILPPKSPPSPNVLSIPLATPSPNKGLFNNVNLFDQLAATSPRNRTPRGSTPAPGGKKSSSGLRDLKAENIPLPFSSAPSPTIGDTPNNAATESDAARDAMILEQALREEELLETDEPIGQQIPQDKSASSVGGQSASAKPSLQSLGLEELTRSSVTEPATEQNTEASLTPIFKESAEDEEDDYESASETTSTENPVVVYNFPMKPFSSITIIPSAVQRLKFPVSKISDIVRMSRSFDQLDRNLIAASHQYIVYAISKSNGRGGIRVLRQYDAKDKVLMKDSPDRTFNVAIGKGERILGTGISGAVVWAELGGDFEGPDWNNMFVFPPSEEQGQSNGVLKSRARKTSRQLDVFAIGRGKTISIIHAPTAKAYANGRRGNEVASKKYLTEHARTIDTGKASKDFAFSDDDSVIISIDKAGKLKLWDAQELINFSGNDAYNSLQQTFLPQPPMVLTSPILYFSAVAAGETYRATSVMFLDKWRPYLKCLALRYVIVGMKQNHTLQLWDLALGRPVQEINFPQESDTDALCSVVYHPMSGIIVVGNPTRNSIYFIHLSAPKYNLPAMSQAQYVRGLSAKDPNIPKPDATAILSGLREYSFAVKGQLMSLDILDATETESQGEIPPLFELYVAHSKGMTTLSVYKEDLGWDTKHSVKSSVDAVKEGICTLSALAAPPPPEPSERSIPEMKSDKSISEKVERIEVIEPPAPQVPKHAVPPAPESVVTEVPPPKSEAVSPVLAAKKPELTEEKPAVVANGNAKKRRKEKSGFNAVSVMASALIDQPKSVSTSSKAPSTVAEAEGLGVSAAFLDREIKKIEKTVSSEFSKVMNRELESLYRRFDEDRRIQQAAGDAKQDAILRLLSSTLTDNVEQVIGRIIMNNIQGTVLPAIADVTSQALDKRLGESLNRSVGSAVPAELHAVIPDIVRRTLSQPDFLARIADSIAQPLSQAVENELSRTLQTAIIPAFQQIAVQGAEKIVMEQERKQNETIAAMERVHQQDSQKIDQLMGVVKAMSDNITAMAKSQAEFQEQVQRAQQEYVNQYEGERGEQEVQNHPARVPTPPPQLSPEELEAQEIERLLRNGKYEEGTIKWLQSKERQAELFDEVVVRYRYDFLPNLSQLVLLSVSAAVSVKFEEKVIERLSWLEGVLAVLDPMDPEIHEICHRIMAVVVQRLEQLYMSTAERNMGDPILRRIPSIARRARELSSLAA</sequence>
<dbReference type="Proteomes" id="UP001447188">
    <property type="component" value="Unassembled WGS sequence"/>
</dbReference>
<dbReference type="SUPFAM" id="SSF50978">
    <property type="entry name" value="WD40 repeat-like"/>
    <property type="match status" value="1"/>
</dbReference>
<dbReference type="PANTHER" id="PTHR15598:SF5">
    <property type="entry name" value="ENHANCER OF MRNA-DECAPPING PROTEIN 4"/>
    <property type="match status" value="1"/>
</dbReference>
<keyword evidence="9" id="KW-1185">Reference proteome</keyword>
<keyword evidence="5" id="KW-0677">Repeat</keyword>
<comment type="caution">
    <text evidence="8">The sequence shown here is derived from an EMBL/GenBank/DDBJ whole genome shotgun (WGS) entry which is preliminary data.</text>
</comment>
<protein>
    <recommendedName>
        <fullName evidence="7">EDC4-like protein pdc1 beta-propeller domain-containing protein</fullName>
    </recommendedName>
</protein>
<feature type="compositionally biased region" description="Polar residues" evidence="6">
    <location>
        <begin position="236"/>
        <end position="251"/>
    </location>
</feature>
<dbReference type="Gene3D" id="2.130.10.10">
    <property type="entry name" value="YVTN repeat-like/Quinoprotein amine dehydrogenase"/>
    <property type="match status" value="1"/>
</dbReference>
<dbReference type="EMBL" id="JBBBZM010000032">
    <property type="protein sequence ID" value="KAL0637656.1"/>
    <property type="molecule type" value="Genomic_DNA"/>
</dbReference>
<gene>
    <name evidence="8" type="ORF">Q9L58_003380</name>
</gene>
<feature type="compositionally biased region" description="Polar residues" evidence="6">
    <location>
        <begin position="160"/>
        <end position="174"/>
    </location>
</feature>
<evidence type="ECO:0000259" key="7">
    <source>
        <dbReference type="Pfam" id="PF24106"/>
    </source>
</evidence>
<feature type="compositionally biased region" description="Acidic residues" evidence="6">
    <location>
        <begin position="260"/>
        <end position="269"/>
    </location>
</feature>
<accession>A0ABR3GP04</accession>
<dbReference type="InterPro" id="IPR036322">
    <property type="entry name" value="WD40_repeat_dom_sf"/>
</dbReference>
<evidence type="ECO:0000313" key="8">
    <source>
        <dbReference type="EMBL" id="KAL0637656.1"/>
    </source>
</evidence>
<dbReference type="InterPro" id="IPR055393">
    <property type="entry name" value="Beta-prop_EDC4L"/>
</dbReference>
<evidence type="ECO:0000256" key="5">
    <source>
        <dbReference type="ARBA" id="ARBA00022737"/>
    </source>
</evidence>
<evidence type="ECO:0000256" key="1">
    <source>
        <dbReference type="ARBA" id="ARBA00004201"/>
    </source>
</evidence>
<comment type="similarity">
    <text evidence="2">Belongs to the WD repeat EDC4 family.</text>
</comment>